<evidence type="ECO:0000313" key="2">
    <source>
        <dbReference type="EMBL" id="VDL99784.1"/>
    </source>
</evidence>
<gene>
    <name evidence="2" type="ORF">SSLN_LOCUS13399</name>
</gene>
<feature type="compositionally biased region" description="Low complexity" evidence="1">
    <location>
        <begin position="121"/>
        <end position="136"/>
    </location>
</feature>
<feature type="region of interest" description="Disordered" evidence="1">
    <location>
        <begin position="119"/>
        <end position="205"/>
    </location>
</feature>
<dbReference type="Proteomes" id="UP000275846">
    <property type="component" value="Unassembled WGS sequence"/>
</dbReference>
<organism evidence="4">
    <name type="scientific">Schistocephalus solidus</name>
    <name type="common">Tapeworm</name>
    <dbReference type="NCBI Taxonomy" id="70667"/>
    <lineage>
        <taxon>Eukaryota</taxon>
        <taxon>Metazoa</taxon>
        <taxon>Spiralia</taxon>
        <taxon>Lophotrochozoa</taxon>
        <taxon>Platyhelminthes</taxon>
        <taxon>Cestoda</taxon>
        <taxon>Eucestoda</taxon>
        <taxon>Diphyllobothriidea</taxon>
        <taxon>Diphyllobothriidae</taxon>
        <taxon>Schistocephalus</taxon>
    </lineage>
</organism>
<feature type="compositionally biased region" description="Basic and acidic residues" evidence="1">
    <location>
        <begin position="153"/>
        <end position="183"/>
    </location>
</feature>
<reference evidence="2 3" key="2">
    <citation type="submission" date="2018-11" db="EMBL/GenBank/DDBJ databases">
        <authorList>
            <consortium name="Pathogen Informatics"/>
        </authorList>
    </citation>
    <scope>NUCLEOTIDE SEQUENCE [LARGE SCALE GENOMIC DNA]</scope>
    <source>
        <strain evidence="2 3">NST_G2</strain>
    </source>
</reference>
<keyword evidence="3" id="KW-1185">Reference proteome</keyword>
<evidence type="ECO:0000313" key="3">
    <source>
        <dbReference type="Proteomes" id="UP000275846"/>
    </source>
</evidence>
<evidence type="ECO:0000256" key="1">
    <source>
        <dbReference type="SAM" id="MobiDB-lite"/>
    </source>
</evidence>
<protein>
    <submittedName>
        <fullName evidence="4">Secreted protein</fullName>
    </submittedName>
</protein>
<evidence type="ECO:0000313" key="4">
    <source>
        <dbReference type="WBParaSite" id="SSLN_0001390301-mRNA-1"/>
    </source>
</evidence>
<dbReference type="EMBL" id="UYSU01038047">
    <property type="protein sequence ID" value="VDL99784.1"/>
    <property type="molecule type" value="Genomic_DNA"/>
</dbReference>
<reference evidence="4" key="1">
    <citation type="submission" date="2016-06" db="UniProtKB">
        <authorList>
            <consortium name="WormBaseParasite"/>
        </authorList>
    </citation>
    <scope>IDENTIFICATION</scope>
</reference>
<dbReference type="AlphaFoldDB" id="A0A183TAA1"/>
<dbReference type="WBParaSite" id="SSLN_0001390301-mRNA-1">
    <property type="protein sequence ID" value="SSLN_0001390301-mRNA-1"/>
    <property type="gene ID" value="SSLN_0001390301"/>
</dbReference>
<proteinExistence type="predicted"/>
<dbReference type="OrthoDB" id="10527278at2759"/>
<accession>A0A183TAA1</accession>
<name>A0A183TAA1_SCHSO</name>
<sequence length="369" mass="43476">MRPTAFFVVQYSNQNHGYHRVFSSSRTVCLCTATANLARRIDIALCAALCTRDLSPLRNSINCCPHPHPADSPLTMKYLPLLGLVFTLLAVAAGYPSHEDLDIDKWRWKKFSSDYTGHGFGSSSSSSSSSSRSSGSHSHEVEKKTKQSGYGQHFHDWDRDHEVEKEEGGIVLFDRKANKESRKSSGRGYLPKSRGRKSSAKKSLITKTSMSYPSGPFGMYEGQDFGDYGFRDGYDHRRRHDKYLRFGSGFHDLPHEASRRAHRRRMEFDFDYDDFDRDYDYYYDPFFGDSQYPDYDFDDFYYPTNRFHYDHWADYDLPYDDEYYPYYEPEQHFGDMYGDYDFPEYEVDRHYGRFANHYDFGHPFRRMHY</sequence>